<dbReference type="InterPro" id="IPR036249">
    <property type="entry name" value="Thioredoxin-like_sf"/>
</dbReference>
<dbReference type="InterPro" id="IPR006660">
    <property type="entry name" value="Arsenate_reductase-like"/>
</dbReference>
<dbReference type="PANTHER" id="PTHR30041">
    <property type="entry name" value="ARSENATE REDUCTASE"/>
    <property type="match status" value="1"/>
</dbReference>
<dbReference type="CDD" id="cd03035">
    <property type="entry name" value="ArsC_Yffb"/>
    <property type="match status" value="1"/>
</dbReference>
<comment type="similarity">
    <text evidence="1 2">Belongs to the ArsC family.</text>
</comment>
<dbReference type="Pfam" id="PF03960">
    <property type="entry name" value="ArsC"/>
    <property type="match status" value="1"/>
</dbReference>
<accession>A0ABT3WG38</accession>
<name>A0ABT3WG38_9PROT</name>
<dbReference type="SUPFAM" id="SSF52833">
    <property type="entry name" value="Thioredoxin-like"/>
    <property type="match status" value="1"/>
</dbReference>
<proteinExistence type="inferred from homology"/>
<dbReference type="PANTHER" id="PTHR30041:SF8">
    <property type="entry name" value="PROTEIN YFFB"/>
    <property type="match status" value="1"/>
</dbReference>
<dbReference type="InterPro" id="IPR006504">
    <property type="entry name" value="Tscrpt_reg_Spx/MgsR"/>
</dbReference>
<organism evidence="3 4">
    <name type="scientific">Bombella pluederhausensis</name>
    <dbReference type="NCBI Taxonomy" id="2967336"/>
    <lineage>
        <taxon>Bacteria</taxon>
        <taxon>Pseudomonadati</taxon>
        <taxon>Pseudomonadota</taxon>
        <taxon>Alphaproteobacteria</taxon>
        <taxon>Acetobacterales</taxon>
        <taxon>Acetobacteraceae</taxon>
        <taxon>Bombella</taxon>
    </lineage>
</organism>
<keyword evidence="4" id="KW-1185">Reference proteome</keyword>
<gene>
    <name evidence="3" type="ORF">NQF86_05095</name>
</gene>
<dbReference type="Gene3D" id="3.40.30.10">
    <property type="entry name" value="Glutaredoxin"/>
    <property type="match status" value="1"/>
</dbReference>
<dbReference type="EMBL" id="JANIDY010000002">
    <property type="protein sequence ID" value="MCX5618037.1"/>
    <property type="molecule type" value="Genomic_DNA"/>
</dbReference>
<protein>
    <submittedName>
        <fullName evidence="3">Arsenate reductase</fullName>
    </submittedName>
</protein>
<comment type="caution">
    <text evidence="3">The sequence shown here is derived from an EMBL/GenBank/DDBJ whole genome shotgun (WGS) entry which is preliminary data.</text>
</comment>
<reference evidence="3" key="1">
    <citation type="submission" date="2022-07" db="EMBL/GenBank/DDBJ databases">
        <title>Bombella genomes.</title>
        <authorList>
            <person name="Harer L."/>
            <person name="Styblova S."/>
            <person name="Ehrmann M."/>
        </authorList>
    </citation>
    <scope>NUCLEOTIDE SEQUENCE</scope>
    <source>
        <strain evidence="3">TMW 2.2543</strain>
    </source>
</reference>
<evidence type="ECO:0000256" key="1">
    <source>
        <dbReference type="ARBA" id="ARBA00007198"/>
    </source>
</evidence>
<evidence type="ECO:0000313" key="3">
    <source>
        <dbReference type="EMBL" id="MCX5618037.1"/>
    </source>
</evidence>
<sequence length="120" mass="13626">MADPVVLYGIKTCSTVKKAMHWLEEQNIAFRYHDVRKDGLTNALLKEWSASVGWEKLLNRSSLTFRRLDEVAKQDIDEAKAMALMLEHPTLVRRPVLTVGDTVTVGFKADSYEALFSRKG</sequence>
<dbReference type="Proteomes" id="UP001165576">
    <property type="component" value="Unassembled WGS sequence"/>
</dbReference>
<dbReference type="PROSITE" id="PS51353">
    <property type="entry name" value="ARSC"/>
    <property type="match status" value="1"/>
</dbReference>
<dbReference type="NCBIfam" id="TIGR01617">
    <property type="entry name" value="arsC_related"/>
    <property type="match status" value="1"/>
</dbReference>
<evidence type="ECO:0000313" key="4">
    <source>
        <dbReference type="Proteomes" id="UP001165576"/>
    </source>
</evidence>
<dbReference type="RefSeq" id="WP_266116556.1">
    <property type="nucleotide sequence ID" value="NZ_JANIDY010000002.1"/>
</dbReference>
<evidence type="ECO:0000256" key="2">
    <source>
        <dbReference type="PROSITE-ProRule" id="PRU01282"/>
    </source>
</evidence>